<sequence length="326" mass="37237">MSDNIPFEIHEDIVKMLTVRSLIQFQSVSKAWKSLIDSSRFIAQYSTQQQHLLVRGRIIGCTHGLLCVYGHCHNSDTVMAVVWNPSIRKSVGVVVPKDGIYITALGFGVCRETNDPKIVMPNKVKRGTNIPCQVEVFILSNGAWRSPYSTNLPRNTFLFDVPQMVIDGFLYWLASEKIASCRYDNLIISFDITSEEFSEVNLPDCLEQHPSYQFLSMSKLRESLVVLRHDIIERDVDVWMMEDGVPKSFIKLFSVNVNRFYGSAMGLRKSGAPIVENCTLLVVYEPYSEHRDNIRIQGKSCTVSMYPYVETLLLQDQTDLRVYNDI</sequence>
<comment type="caution">
    <text evidence="1">The sequence shown here is derived from an EMBL/GenBank/DDBJ whole genome shotgun (WGS) entry which is preliminary data.</text>
</comment>
<evidence type="ECO:0000313" key="2">
    <source>
        <dbReference type="Proteomes" id="UP001056120"/>
    </source>
</evidence>
<accession>A0ACB9BU25</accession>
<organism evidence="1 2">
    <name type="scientific">Smallanthus sonchifolius</name>
    <dbReference type="NCBI Taxonomy" id="185202"/>
    <lineage>
        <taxon>Eukaryota</taxon>
        <taxon>Viridiplantae</taxon>
        <taxon>Streptophyta</taxon>
        <taxon>Embryophyta</taxon>
        <taxon>Tracheophyta</taxon>
        <taxon>Spermatophyta</taxon>
        <taxon>Magnoliopsida</taxon>
        <taxon>eudicotyledons</taxon>
        <taxon>Gunneridae</taxon>
        <taxon>Pentapetalae</taxon>
        <taxon>asterids</taxon>
        <taxon>campanulids</taxon>
        <taxon>Asterales</taxon>
        <taxon>Asteraceae</taxon>
        <taxon>Asteroideae</taxon>
        <taxon>Heliantheae alliance</taxon>
        <taxon>Millerieae</taxon>
        <taxon>Smallanthus</taxon>
    </lineage>
</organism>
<keyword evidence="2" id="KW-1185">Reference proteome</keyword>
<evidence type="ECO:0000313" key="1">
    <source>
        <dbReference type="EMBL" id="KAI3725487.1"/>
    </source>
</evidence>
<gene>
    <name evidence="1" type="ORF">L1987_65275</name>
</gene>
<protein>
    <submittedName>
        <fullName evidence="1">Uncharacterized protein</fullName>
    </submittedName>
</protein>
<reference evidence="2" key="1">
    <citation type="journal article" date="2022" name="Mol. Ecol. Resour.">
        <title>The genomes of chicory, endive, great burdock and yacon provide insights into Asteraceae palaeo-polyploidization history and plant inulin production.</title>
        <authorList>
            <person name="Fan W."/>
            <person name="Wang S."/>
            <person name="Wang H."/>
            <person name="Wang A."/>
            <person name="Jiang F."/>
            <person name="Liu H."/>
            <person name="Zhao H."/>
            <person name="Xu D."/>
            <person name="Zhang Y."/>
        </authorList>
    </citation>
    <scope>NUCLEOTIDE SEQUENCE [LARGE SCALE GENOMIC DNA]</scope>
    <source>
        <strain evidence="2">cv. Yunnan</strain>
    </source>
</reference>
<proteinExistence type="predicted"/>
<reference evidence="1 2" key="2">
    <citation type="journal article" date="2022" name="Mol. Ecol. Resour.">
        <title>The genomes of chicory, endive, great burdock and yacon provide insights into Asteraceae paleo-polyploidization history and plant inulin production.</title>
        <authorList>
            <person name="Fan W."/>
            <person name="Wang S."/>
            <person name="Wang H."/>
            <person name="Wang A."/>
            <person name="Jiang F."/>
            <person name="Liu H."/>
            <person name="Zhao H."/>
            <person name="Xu D."/>
            <person name="Zhang Y."/>
        </authorList>
    </citation>
    <scope>NUCLEOTIDE SEQUENCE [LARGE SCALE GENOMIC DNA]</scope>
    <source>
        <strain evidence="2">cv. Yunnan</strain>
        <tissue evidence="1">Leaves</tissue>
    </source>
</reference>
<name>A0ACB9BU25_9ASTR</name>
<dbReference type="EMBL" id="CM042039">
    <property type="protein sequence ID" value="KAI3725487.1"/>
    <property type="molecule type" value="Genomic_DNA"/>
</dbReference>
<dbReference type="Proteomes" id="UP001056120">
    <property type="component" value="Linkage Group LG22"/>
</dbReference>